<comment type="caution">
    <text evidence="4">The sequence shown here is derived from an EMBL/GenBank/DDBJ whole genome shotgun (WGS) entry which is preliminary data.</text>
</comment>
<dbReference type="GO" id="GO:2000001">
    <property type="term" value="P:regulation of DNA damage checkpoint"/>
    <property type="evidence" value="ECO:0007669"/>
    <property type="project" value="TreeGrafter"/>
</dbReference>
<dbReference type="AlphaFoldDB" id="A0A7D9E6W6"/>
<evidence type="ECO:0000313" key="4">
    <source>
        <dbReference type="EMBL" id="CAB4001386.1"/>
    </source>
</evidence>
<dbReference type="GO" id="GO:0005634">
    <property type="term" value="C:nucleus"/>
    <property type="evidence" value="ECO:0007669"/>
    <property type="project" value="TreeGrafter"/>
</dbReference>
<dbReference type="EMBL" id="CACRXK020004073">
    <property type="protein sequence ID" value="CAB4001386.1"/>
    <property type="molecule type" value="Genomic_DNA"/>
</dbReference>
<dbReference type="GO" id="GO:0003677">
    <property type="term" value="F:DNA binding"/>
    <property type="evidence" value="ECO:0007669"/>
    <property type="project" value="TreeGrafter"/>
</dbReference>
<dbReference type="InterPro" id="IPR050853">
    <property type="entry name" value="WD_repeat_DNA-damage-binding"/>
</dbReference>
<proteinExistence type="predicted"/>
<dbReference type="InterPro" id="IPR015943">
    <property type="entry name" value="WD40/YVTN_repeat-like_dom_sf"/>
</dbReference>
<sequence>MKRKRAEALLQGRKHIKLEIKLLKSIKSENTSPPCSKNFREEQSDCFSVGIDLTESKRMENSKTFEKTSEQDLKNEDEELSEYEKRRLINIKRNQAMLISLGVTTAASFLSAKERRVPRKPKAKPFQPIRRSTRISGNANGRTVSQIVPNTPANSVAVTEKRQSGPVNAVPENDVEEADSKNFLHSLDMLNKNTKITTNIVSEEMSCTESFKERTSKLRVSVENVCKIVWEKITTMTFHPSCDKTIICAGDRKGNIGFWNVVSKETLRFLLAIPYKYYMIIITTKMQQILTRLL</sequence>
<name>A0A7D9E6W6_PARCT</name>
<keyword evidence="1" id="KW-0853">WD repeat</keyword>
<evidence type="ECO:0000313" key="5">
    <source>
        <dbReference type="Proteomes" id="UP001152795"/>
    </source>
</evidence>
<organism evidence="4 5">
    <name type="scientific">Paramuricea clavata</name>
    <name type="common">Red gorgonian</name>
    <name type="synonym">Violescent sea-whip</name>
    <dbReference type="NCBI Taxonomy" id="317549"/>
    <lineage>
        <taxon>Eukaryota</taxon>
        <taxon>Metazoa</taxon>
        <taxon>Cnidaria</taxon>
        <taxon>Anthozoa</taxon>
        <taxon>Octocorallia</taxon>
        <taxon>Malacalcyonacea</taxon>
        <taxon>Plexauridae</taxon>
        <taxon>Paramuricea</taxon>
    </lineage>
</organism>
<feature type="compositionally biased region" description="Basic and acidic residues" evidence="3">
    <location>
        <begin position="59"/>
        <end position="74"/>
    </location>
</feature>
<protein>
    <submittedName>
        <fullName evidence="4">Uncharacterized protein</fullName>
    </submittedName>
</protein>
<dbReference type="Gene3D" id="2.130.10.10">
    <property type="entry name" value="YVTN repeat-like/Quinoprotein amine dehydrogenase"/>
    <property type="match status" value="1"/>
</dbReference>
<keyword evidence="5" id="KW-1185">Reference proteome</keyword>
<dbReference type="PANTHER" id="PTHR14773:SF0">
    <property type="entry name" value="WD REPEAT-CONTAINING PROTEIN 76"/>
    <property type="match status" value="1"/>
</dbReference>
<gene>
    <name evidence="4" type="ORF">PACLA_8A064881</name>
</gene>
<feature type="region of interest" description="Disordered" evidence="3">
    <location>
        <begin position="59"/>
        <end position="78"/>
    </location>
</feature>
<dbReference type="OrthoDB" id="9890280at2759"/>
<accession>A0A7D9E6W6</accession>
<keyword evidence="2" id="KW-0677">Repeat</keyword>
<dbReference type="Proteomes" id="UP001152795">
    <property type="component" value="Unassembled WGS sequence"/>
</dbReference>
<evidence type="ECO:0000256" key="1">
    <source>
        <dbReference type="ARBA" id="ARBA00022574"/>
    </source>
</evidence>
<evidence type="ECO:0000256" key="2">
    <source>
        <dbReference type="ARBA" id="ARBA00022737"/>
    </source>
</evidence>
<reference evidence="4" key="1">
    <citation type="submission" date="2020-04" db="EMBL/GenBank/DDBJ databases">
        <authorList>
            <person name="Alioto T."/>
            <person name="Alioto T."/>
            <person name="Gomez Garrido J."/>
        </authorList>
    </citation>
    <scope>NUCLEOTIDE SEQUENCE</scope>
    <source>
        <strain evidence="4">A484AB</strain>
    </source>
</reference>
<evidence type="ECO:0000256" key="3">
    <source>
        <dbReference type="SAM" id="MobiDB-lite"/>
    </source>
</evidence>
<dbReference type="PANTHER" id="PTHR14773">
    <property type="entry name" value="WD REPEAT-CONTAINING PROTEIN 76"/>
    <property type="match status" value="1"/>
</dbReference>